<feature type="coiled-coil region" evidence="2">
    <location>
        <begin position="434"/>
        <end position="463"/>
    </location>
</feature>
<dbReference type="Gene3D" id="1.10.510.10">
    <property type="entry name" value="Transferase(Phosphotransferase) domain 1"/>
    <property type="match status" value="1"/>
</dbReference>
<feature type="binding site" evidence="1">
    <location>
        <position position="365"/>
    </location>
    <ligand>
        <name>ATP</name>
        <dbReference type="ChEBI" id="CHEBI:30616"/>
    </ligand>
</feature>
<dbReference type="SUPFAM" id="SSF56112">
    <property type="entry name" value="Protein kinase-like (PK-like)"/>
    <property type="match status" value="1"/>
</dbReference>
<dbReference type="OrthoDB" id="420396at2759"/>
<dbReference type="PROSITE" id="PS50011">
    <property type="entry name" value="PROTEIN_KINASE_DOM"/>
    <property type="match status" value="1"/>
</dbReference>
<dbReference type="GO" id="GO:0007165">
    <property type="term" value="P:signal transduction"/>
    <property type="evidence" value="ECO:0007669"/>
    <property type="project" value="TreeGrafter"/>
</dbReference>
<dbReference type="InterPro" id="IPR001245">
    <property type="entry name" value="Ser-Thr/Tyr_kinase_cat_dom"/>
</dbReference>
<dbReference type="InterPro" id="IPR014729">
    <property type="entry name" value="Rossmann-like_a/b/a_fold"/>
</dbReference>
<dbReference type="OMA" id="VYMFGNV"/>
<keyword evidence="4" id="KW-0418">Kinase</keyword>
<evidence type="ECO:0000259" key="3">
    <source>
        <dbReference type="PROSITE" id="PS50011"/>
    </source>
</evidence>
<dbReference type="Gene3D" id="3.30.200.20">
    <property type="entry name" value="Phosphorylase Kinase, domain 1"/>
    <property type="match status" value="1"/>
</dbReference>
<reference evidence="4 5" key="1">
    <citation type="journal article" date="2015" name="Sci. Rep.">
        <title>Genome of the facultative scuticociliatosis pathogen Pseudocohnilembus persalinus provides insight into its virulence through horizontal gene transfer.</title>
        <authorList>
            <person name="Xiong J."/>
            <person name="Wang G."/>
            <person name="Cheng J."/>
            <person name="Tian M."/>
            <person name="Pan X."/>
            <person name="Warren A."/>
            <person name="Jiang C."/>
            <person name="Yuan D."/>
            <person name="Miao W."/>
        </authorList>
    </citation>
    <scope>NUCLEOTIDE SEQUENCE [LARGE SCALE GENOMIC DNA]</scope>
    <source>
        <strain evidence="4">36N120E</strain>
    </source>
</reference>
<keyword evidence="1" id="KW-0067">ATP-binding</keyword>
<dbReference type="Proteomes" id="UP000054937">
    <property type="component" value="Unassembled WGS sequence"/>
</dbReference>
<dbReference type="GO" id="GO:0004672">
    <property type="term" value="F:protein kinase activity"/>
    <property type="evidence" value="ECO:0007669"/>
    <property type="project" value="InterPro"/>
</dbReference>
<dbReference type="AlphaFoldDB" id="A0A0V0Q7T6"/>
<dbReference type="Gene3D" id="3.40.50.620">
    <property type="entry name" value="HUPs"/>
    <property type="match status" value="1"/>
</dbReference>
<feature type="coiled-coil region" evidence="2">
    <location>
        <begin position="137"/>
        <end position="164"/>
    </location>
</feature>
<dbReference type="InterPro" id="IPR000719">
    <property type="entry name" value="Prot_kinase_dom"/>
</dbReference>
<dbReference type="InterPro" id="IPR017441">
    <property type="entry name" value="Protein_kinase_ATP_BS"/>
</dbReference>
<dbReference type="GO" id="GO:0005737">
    <property type="term" value="C:cytoplasm"/>
    <property type="evidence" value="ECO:0007669"/>
    <property type="project" value="TreeGrafter"/>
</dbReference>
<gene>
    <name evidence="4" type="ORF">PPERSA_05567</name>
</gene>
<dbReference type="SUPFAM" id="SSF52374">
    <property type="entry name" value="Nucleotidylyl transferase"/>
    <property type="match status" value="1"/>
</dbReference>
<evidence type="ECO:0000256" key="1">
    <source>
        <dbReference type="PROSITE-ProRule" id="PRU10141"/>
    </source>
</evidence>
<keyword evidence="4" id="KW-0808">Transferase</keyword>
<sequence length="613" mass="72396">MKEYIQNDFSTNNENKFQKLKKELQLNKNNIVLILYGSFYPPHLNHVQTLDVAKKYIEKFRFQDFNVLGGIFIPTNQAVLKKKFLQDEIILDNIQRKKCIDLILENNKWISPFYDLIDSKNNIGIGQGSQLLEAQLKQFYQKQLQNEQQNSQQELQDLKNYNIDIISVMGTDKIQFIKKATKKPVVIVQNRKNQDSESQIKPEKFIQDFINQKDQQNQEILKKNIIFVKDESVQNEMSSTKVRNLIQDQNYQELNQYLPQNLVQYLQDTLKHQKEQNTIMQNQTNILIQKQLTQQQQIDLMIDKINNEKQFIIFDLEKDFNIEQIQNQQNNKIGAGVSAQVYALNLQNQDKFKSLNLYDQKVAVKIFNLGKSKQKRPIEYFIRELQILKILKNENHPNIIQVFGCGTYFDNNSNDLYTFIVFELAQYTNSLQFVRQMENQIWKKSQNNQNQQKNQELQNINDQKGCVPNYFFQQLALLADALSLFKQNKIVHRDNSFSLKLIDFGLSAFEENVNILRGCTKHYSPESIKQKDIYDEKSDVYMFGNVIYELVHQEEDLSVEQARKQILIGNRPQWYSDCVALKPLCQRCWDPNPQNRPTFAEIKYILTQLCQQD</sequence>
<dbReference type="InParanoid" id="A0A0V0Q7T6"/>
<feature type="domain" description="Protein kinase" evidence="3">
    <location>
        <begin position="327"/>
        <end position="607"/>
    </location>
</feature>
<protein>
    <submittedName>
        <fullName evidence="4">Protein kinase-like domain</fullName>
    </submittedName>
</protein>
<proteinExistence type="predicted"/>
<evidence type="ECO:0000313" key="4">
    <source>
        <dbReference type="EMBL" id="KRW98223.1"/>
    </source>
</evidence>
<dbReference type="GO" id="GO:0005524">
    <property type="term" value="F:ATP binding"/>
    <property type="evidence" value="ECO:0007669"/>
    <property type="project" value="UniProtKB-UniRule"/>
</dbReference>
<organism evidence="4 5">
    <name type="scientific">Pseudocohnilembus persalinus</name>
    <name type="common">Ciliate</name>
    <dbReference type="NCBI Taxonomy" id="266149"/>
    <lineage>
        <taxon>Eukaryota</taxon>
        <taxon>Sar</taxon>
        <taxon>Alveolata</taxon>
        <taxon>Ciliophora</taxon>
        <taxon>Intramacronucleata</taxon>
        <taxon>Oligohymenophorea</taxon>
        <taxon>Scuticociliatia</taxon>
        <taxon>Philasterida</taxon>
        <taxon>Pseudocohnilembidae</taxon>
        <taxon>Pseudocohnilembus</taxon>
    </lineage>
</organism>
<dbReference type="EMBL" id="LDAU01000260">
    <property type="protein sequence ID" value="KRW98223.1"/>
    <property type="molecule type" value="Genomic_DNA"/>
</dbReference>
<dbReference type="PROSITE" id="PS00107">
    <property type="entry name" value="PROTEIN_KINASE_ATP"/>
    <property type="match status" value="1"/>
</dbReference>
<keyword evidence="5" id="KW-1185">Reference proteome</keyword>
<dbReference type="PANTHER" id="PTHR23257">
    <property type="entry name" value="SERINE-THREONINE PROTEIN KINASE"/>
    <property type="match status" value="1"/>
</dbReference>
<keyword evidence="1" id="KW-0547">Nucleotide-binding</keyword>
<accession>A0A0V0Q7T6</accession>
<dbReference type="Pfam" id="PF07714">
    <property type="entry name" value="PK_Tyr_Ser-Thr"/>
    <property type="match status" value="1"/>
</dbReference>
<keyword evidence="2" id="KW-0175">Coiled coil</keyword>
<name>A0A0V0Q7T6_PSEPJ</name>
<dbReference type="InterPro" id="IPR050167">
    <property type="entry name" value="Ser_Thr_protein_kinase"/>
</dbReference>
<comment type="caution">
    <text evidence="4">The sequence shown here is derived from an EMBL/GenBank/DDBJ whole genome shotgun (WGS) entry which is preliminary data.</text>
</comment>
<dbReference type="SMART" id="SM00220">
    <property type="entry name" value="S_TKc"/>
    <property type="match status" value="1"/>
</dbReference>
<evidence type="ECO:0000313" key="5">
    <source>
        <dbReference type="Proteomes" id="UP000054937"/>
    </source>
</evidence>
<evidence type="ECO:0000256" key="2">
    <source>
        <dbReference type="SAM" id="Coils"/>
    </source>
</evidence>
<dbReference type="InterPro" id="IPR011009">
    <property type="entry name" value="Kinase-like_dom_sf"/>
</dbReference>